<gene>
    <name evidence="1" type="ORF">EV182_005067</name>
</gene>
<comment type="caution">
    <text evidence="1">The sequence shown here is derived from an EMBL/GenBank/DDBJ whole genome shotgun (WGS) entry which is preliminary data.</text>
</comment>
<dbReference type="EMBL" id="JAMZIH010006845">
    <property type="protein sequence ID" value="KAJ1673522.1"/>
    <property type="molecule type" value="Genomic_DNA"/>
</dbReference>
<sequence length="427" mass="46556">MFKLRLKLLPPLPERKCWFICHPPSIPAESTKGRSASACADNKNLSTIRVHDVCVQIAETLGLYSRSPYGVSLWLEDFELLPPQPIHLLLNEGDIVIVKAKDKEQHLLDLQATNIIPLLEGSDKNAGHGPAHLQDQARAGPDISLPVATDAGDSGQPSSMQPDMHLTPASDQSRRQSLHSASVRSSAAAVPTLAGTYVSPRGRPGLSHKDAVQPTQQQHAPLLINGGEDRSAASQQHNLTHKRVKPNHPVSSLLVAESKNVGHAESTTPVRPERSALSFPGKRINLTPTQKRNLRKRRAKLLRRLSTEARLTTSSPAPPPHQELTASAITLPEVDNRPGGKGHTKAEAATDDTTNMVVKYRITKFEYGENSLASVNGQRVIPKYPIQIQYKQMLDNNKDSIAIPLQPSDDHHIDSDSNHSSISSSSK</sequence>
<evidence type="ECO:0000313" key="1">
    <source>
        <dbReference type="EMBL" id="KAJ1673522.1"/>
    </source>
</evidence>
<feature type="non-terminal residue" evidence="1">
    <location>
        <position position="427"/>
    </location>
</feature>
<organism evidence="1 2">
    <name type="scientific">Spiromyces aspiralis</name>
    <dbReference type="NCBI Taxonomy" id="68401"/>
    <lineage>
        <taxon>Eukaryota</taxon>
        <taxon>Fungi</taxon>
        <taxon>Fungi incertae sedis</taxon>
        <taxon>Zoopagomycota</taxon>
        <taxon>Kickxellomycotina</taxon>
        <taxon>Kickxellomycetes</taxon>
        <taxon>Kickxellales</taxon>
        <taxon>Kickxellaceae</taxon>
        <taxon>Spiromyces</taxon>
    </lineage>
</organism>
<accession>A0ACC1HAS2</accession>
<name>A0ACC1HAS2_9FUNG</name>
<keyword evidence="2" id="KW-1185">Reference proteome</keyword>
<dbReference type="Proteomes" id="UP001145114">
    <property type="component" value="Unassembled WGS sequence"/>
</dbReference>
<reference evidence="1" key="1">
    <citation type="submission" date="2022-06" db="EMBL/GenBank/DDBJ databases">
        <title>Phylogenomic reconstructions and comparative analyses of Kickxellomycotina fungi.</title>
        <authorList>
            <person name="Reynolds N.K."/>
            <person name="Stajich J.E."/>
            <person name="Barry K."/>
            <person name="Grigoriev I.V."/>
            <person name="Crous P."/>
            <person name="Smith M.E."/>
        </authorList>
    </citation>
    <scope>NUCLEOTIDE SEQUENCE</scope>
    <source>
        <strain evidence="1">RSA 2271</strain>
    </source>
</reference>
<protein>
    <submittedName>
        <fullName evidence="1">Uncharacterized protein</fullName>
    </submittedName>
</protein>
<evidence type="ECO:0000313" key="2">
    <source>
        <dbReference type="Proteomes" id="UP001145114"/>
    </source>
</evidence>
<proteinExistence type="predicted"/>